<organism evidence="12">
    <name type="scientific">Bacteroides ovatus</name>
    <dbReference type="NCBI Taxonomy" id="28116"/>
    <lineage>
        <taxon>Bacteria</taxon>
        <taxon>Pseudomonadati</taxon>
        <taxon>Bacteroidota</taxon>
        <taxon>Bacteroidia</taxon>
        <taxon>Bacteroidales</taxon>
        <taxon>Bacteroidaceae</taxon>
        <taxon>Bacteroides</taxon>
    </lineage>
</organism>
<dbReference type="GO" id="GO:0006310">
    <property type="term" value="P:DNA recombination"/>
    <property type="evidence" value="ECO:0007669"/>
    <property type="project" value="UniProtKB-KW"/>
</dbReference>
<dbReference type="GO" id="GO:0007059">
    <property type="term" value="P:chromosome segregation"/>
    <property type="evidence" value="ECO:0007669"/>
    <property type="project" value="UniProtKB-KW"/>
</dbReference>
<dbReference type="SUPFAM" id="SSF56349">
    <property type="entry name" value="DNA breaking-rejoining enzymes"/>
    <property type="match status" value="1"/>
</dbReference>
<evidence type="ECO:0000256" key="3">
    <source>
        <dbReference type="ARBA" id="ARBA00022618"/>
    </source>
</evidence>
<dbReference type="InterPro" id="IPR021352">
    <property type="entry name" value="DUF2971"/>
</dbReference>
<evidence type="ECO:0000259" key="11">
    <source>
        <dbReference type="PROSITE" id="PS51900"/>
    </source>
</evidence>
<dbReference type="InterPro" id="IPR002104">
    <property type="entry name" value="Integrase_catalytic"/>
</dbReference>
<keyword evidence="6 9" id="KW-0238">DNA-binding</keyword>
<keyword evidence="7" id="KW-0233">DNA recombination</keyword>
<dbReference type="Pfam" id="PF13495">
    <property type="entry name" value="Phage_int_SAM_4"/>
    <property type="match status" value="1"/>
</dbReference>
<keyword evidence="8" id="KW-0131">Cell cycle</keyword>
<keyword evidence="4" id="KW-0159">Chromosome partition</keyword>
<dbReference type="InterPro" id="IPR044068">
    <property type="entry name" value="CB"/>
</dbReference>
<dbReference type="InterPro" id="IPR050090">
    <property type="entry name" value="Tyrosine_recombinase_XerCD"/>
</dbReference>
<evidence type="ECO:0000256" key="8">
    <source>
        <dbReference type="ARBA" id="ARBA00023306"/>
    </source>
</evidence>
<dbReference type="Gene3D" id="1.10.150.130">
    <property type="match status" value="1"/>
</dbReference>
<keyword evidence="2" id="KW-0963">Cytoplasm</keyword>
<evidence type="ECO:0000313" key="12">
    <source>
        <dbReference type="EMBL" id="KAA3965318.1"/>
    </source>
</evidence>
<dbReference type="Pfam" id="PF11185">
    <property type="entry name" value="DUF2971"/>
    <property type="match status" value="1"/>
</dbReference>
<dbReference type="PANTHER" id="PTHR30349:SF77">
    <property type="entry name" value="TYROSINE RECOMBINASE XERC"/>
    <property type="match status" value="1"/>
</dbReference>
<protein>
    <submittedName>
        <fullName evidence="12">Tyrosine-type recombinase/integrase</fullName>
    </submittedName>
</protein>
<evidence type="ECO:0000256" key="9">
    <source>
        <dbReference type="PROSITE-ProRule" id="PRU01248"/>
    </source>
</evidence>
<keyword evidence="5" id="KW-0229">DNA integration</keyword>
<dbReference type="GO" id="GO:0015074">
    <property type="term" value="P:DNA integration"/>
    <property type="evidence" value="ECO:0007669"/>
    <property type="project" value="UniProtKB-KW"/>
</dbReference>
<accession>A0A641QDT6</accession>
<evidence type="ECO:0000256" key="5">
    <source>
        <dbReference type="ARBA" id="ARBA00022908"/>
    </source>
</evidence>
<dbReference type="InterPro" id="IPR004107">
    <property type="entry name" value="Integrase_SAM-like_N"/>
</dbReference>
<dbReference type="PROSITE" id="PS51900">
    <property type="entry name" value="CB"/>
    <property type="match status" value="1"/>
</dbReference>
<comment type="caution">
    <text evidence="12">The sequence shown here is derived from an EMBL/GenBank/DDBJ whole genome shotgun (WGS) entry which is preliminary data.</text>
</comment>
<feature type="domain" description="Tyr recombinase" evidence="10">
    <location>
        <begin position="430"/>
        <end position="603"/>
    </location>
</feature>
<sequence length="607" mass="71128">MPRILYKYLDIVGAKCMIGNQNLQFTNASQLNDPFDCHPKLIDYSNVPNTKLQGWIPKEWWIEKEENDALNLRNDTWLCSLSKINDSLLMWSHYCYNHKGICIGLDIDKVLESVPPMFGTIYLEPLVLDVQYQDIIERPNAYHTTKDLFSYQWQTKAKEWEYEQEVRLVIPKPSPIYAAFTPQQAKLTKEIWDWREIRHYMPLKGECFESIYFGVNIDEQEKEKIIQFVRKKLNPHINLYQMRVYADAFRIQPEFIKPLNSDLAASYIIYKNKIIRIMKENIIQAIVAEMQRDLDCRQMARLKAVLTSELHNVEIIEKSDCATQQTQENEHLLNSFISAKKIEGCSDKTLTYYRNTIERLLVTLSLAICHITTTDIRTYLSDYQEEHQSSKVTIDNMRRIFSSFFAWLEDEDYIAKSPVRRIHKVKTDSLVKEVLSDEQLEQLRDSCTNKRDLAIIDILASTGIRVGELVKLNREDIDFHERQCVVFGKGNKERIVYFNARTKLHLQQYLNERTDDNPALFVSLHSPHTRLTISGVEIRIRKLGQSLSMPKVHPHKFRRTLATMAIDKGMPIEQVQRLLGHVRIDTTLHYAIVNQNNVKLAHKKYLG</sequence>
<dbReference type="InterPro" id="IPR011010">
    <property type="entry name" value="DNA_brk_join_enz"/>
</dbReference>
<dbReference type="PROSITE" id="PS51898">
    <property type="entry name" value="TYR_RECOMBINASE"/>
    <property type="match status" value="1"/>
</dbReference>
<gene>
    <name evidence="12" type="ORF">F3D74_01945</name>
</gene>
<keyword evidence="3" id="KW-0132">Cell division</keyword>
<dbReference type="AlphaFoldDB" id="A0A641QDT6"/>
<proteinExistence type="predicted"/>
<evidence type="ECO:0000256" key="6">
    <source>
        <dbReference type="ARBA" id="ARBA00023125"/>
    </source>
</evidence>
<dbReference type="EMBL" id="VWKV01000002">
    <property type="protein sequence ID" value="KAA3965318.1"/>
    <property type="molecule type" value="Genomic_DNA"/>
</dbReference>
<reference evidence="12" key="1">
    <citation type="journal article" date="2019" name="Nat. Med.">
        <title>A library of human gut bacterial isolates paired with longitudinal multiomics data enables mechanistic microbiome research.</title>
        <authorList>
            <person name="Poyet M."/>
            <person name="Groussin M."/>
            <person name="Gibbons S.M."/>
            <person name="Avila-Pacheco J."/>
            <person name="Jiang X."/>
            <person name="Kearney S.M."/>
            <person name="Perrotta A.R."/>
            <person name="Berdy B."/>
            <person name="Zhao S."/>
            <person name="Lieberman T.D."/>
            <person name="Swanson P.K."/>
            <person name="Smith M."/>
            <person name="Roesemann S."/>
            <person name="Alexander J.E."/>
            <person name="Rich S.A."/>
            <person name="Livny J."/>
            <person name="Vlamakis H."/>
            <person name="Clish C."/>
            <person name="Bullock K."/>
            <person name="Deik A."/>
            <person name="Scott J."/>
            <person name="Pierce K.A."/>
            <person name="Xavier R.J."/>
            <person name="Alm E.J."/>
        </authorList>
    </citation>
    <scope>NUCLEOTIDE SEQUENCE</scope>
    <source>
        <strain evidence="12">BIOML-A154</strain>
    </source>
</reference>
<dbReference type="InterPro" id="IPR010998">
    <property type="entry name" value="Integrase_recombinase_N"/>
</dbReference>
<dbReference type="GO" id="GO:0003677">
    <property type="term" value="F:DNA binding"/>
    <property type="evidence" value="ECO:0007669"/>
    <property type="project" value="UniProtKB-UniRule"/>
</dbReference>
<dbReference type="GO" id="GO:0005737">
    <property type="term" value="C:cytoplasm"/>
    <property type="evidence" value="ECO:0007669"/>
    <property type="project" value="UniProtKB-SubCell"/>
</dbReference>
<evidence type="ECO:0000256" key="1">
    <source>
        <dbReference type="ARBA" id="ARBA00004496"/>
    </source>
</evidence>
<dbReference type="PANTHER" id="PTHR30349">
    <property type="entry name" value="PHAGE INTEGRASE-RELATED"/>
    <property type="match status" value="1"/>
</dbReference>
<evidence type="ECO:0000256" key="4">
    <source>
        <dbReference type="ARBA" id="ARBA00022829"/>
    </source>
</evidence>
<evidence type="ECO:0000256" key="2">
    <source>
        <dbReference type="ARBA" id="ARBA00022490"/>
    </source>
</evidence>
<dbReference type="Pfam" id="PF00589">
    <property type="entry name" value="Phage_integrase"/>
    <property type="match status" value="1"/>
</dbReference>
<dbReference type="GO" id="GO:0051301">
    <property type="term" value="P:cell division"/>
    <property type="evidence" value="ECO:0007669"/>
    <property type="project" value="UniProtKB-KW"/>
</dbReference>
<evidence type="ECO:0000259" key="10">
    <source>
        <dbReference type="PROSITE" id="PS51898"/>
    </source>
</evidence>
<dbReference type="Gene3D" id="1.10.443.10">
    <property type="entry name" value="Intergrase catalytic core"/>
    <property type="match status" value="1"/>
</dbReference>
<dbReference type="InterPro" id="IPR013762">
    <property type="entry name" value="Integrase-like_cat_sf"/>
</dbReference>
<evidence type="ECO:0000256" key="7">
    <source>
        <dbReference type="ARBA" id="ARBA00023172"/>
    </source>
</evidence>
<comment type="subcellular location">
    <subcellularLocation>
        <location evidence="1">Cytoplasm</location>
    </subcellularLocation>
</comment>
<feature type="domain" description="Core-binding (CB)" evidence="11">
    <location>
        <begin position="327"/>
        <end position="409"/>
    </location>
</feature>
<name>A0A641QDT6_BACOV</name>
<dbReference type="NCBIfam" id="NF040815">
    <property type="entry name" value="recomb_XerA_Arch"/>
    <property type="match status" value="1"/>
</dbReference>